<feature type="coiled-coil region" evidence="1">
    <location>
        <begin position="5"/>
        <end position="32"/>
    </location>
</feature>
<comment type="caution">
    <text evidence="2">The sequence shown here is derived from an EMBL/GenBank/DDBJ whole genome shotgun (WGS) entry which is preliminary data.</text>
</comment>
<name>A0A835UL88_VANPL</name>
<protein>
    <submittedName>
        <fullName evidence="2">Uncharacterized protein</fullName>
    </submittedName>
</protein>
<evidence type="ECO:0000313" key="2">
    <source>
        <dbReference type="EMBL" id="KAG0465593.1"/>
    </source>
</evidence>
<gene>
    <name evidence="2" type="ORF">HPP92_019757</name>
</gene>
<evidence type="ECO:0000256" key="1">
    <source>
        <dbReference type="SAM" id="Coils"/>
    </source>
</evidence>
<evidence type="ECO:0000313" key="3">
    <source>
        <dbReference type="Proteomes" id="UP000639772"/>
    </source>
</evidence>
<organism evidence="2 3">
    <name type="scientific">Vanilla planifolia</name>
    <name type="common">Vanilla</name>
    <dbReference type="NCBI Taxonomy" id="51239"/>
    <lineage>
        <taxon>Eukaryota</taxon>
        <taxon>Viridiplantae</taxon>
        <taxon>Streptophyta</taxon>
        <taxon>Embryophyta</taxon>
        <taxon>Tracheophyta</taxon>
        <taxon>Spermatophyta</taxon>
        <taxon>Magnoliopsida</taxon>
        <taxon>Liliopsida</taxon>
        <taxon>Asparagales</taxon>
        <taxon>Orchidaceae</taxon>
        <taxon>Vanilloideae</taxon>
        <taxon>Vanilleae</taxon>
        <taxon>Vanilla</taxon>
    </lineage>
</organism>
<dbReference type="EMBL" id="JADCNM010000010">
    <property type="protein sequence ID" value="KAG0465593.1"/>
    <property type="molecule type" value="Genomic_DNA"/>
</dbReference>
<keyword evidence="1" id="KW-0175">Coiled coil</keyword>
<reference evidence="2 3" key="1">
    <citation type="journal article" date="2020" name="Nat. Food">
        <title>A phased Vanilla planifolia genome enables genetic improvement of flavour and production.</title>
        <authorList>
            <person name="Hasing T."/>
            <person name="Tang H."/>
            <person name="Brym M."/>
            <person name="Khazi F."/>
            <person name="Huang T."/>
            <person name="Chambers A.H."/>
        </authorList>
    </citation>
    <scope>NUCLEOTIDE SEQUENCE [LARGE SCALE GENOMIC DNA]</scope>
    <source>
        <tissue evidence="2">Leaf</tissue>
    </source>
</reference>
<accession>A0A835UL88</accession>
<proteinExistence type="predicted"/>
<dbReference type="Proteomes" id="UP000639772">
    <property type="component" value="Chromosome 10"/>
</dbReference>
<sequence length="144" mass="16157">MPKRRKIQKTTLPSLKAQVEKLEAENAALSVTITHLRFLLDRRHRPHEKWTHSIYEEESRGSCSPCYSTTKQSKQLLRGEDENSESGCRFPLGFRYCIPDTPVHNPGCHGECPPGFCSCLLPCAAGDFADCCMIFSPGFCHAIV</sequence>
<dbReference type="AlphaFoldDB" id="A0A835UL88"/>